<dbReference type="EMBL" id="JACBZS010000001">
    <property type="protein sequence ID" value="NYI70070.1"/>
    <property type="molecule type" value="Genomic_DNA"/>
</dbReference>
<dbReference type="PANTHER" id="PTHR22762">
    <property type="entry name" value="ALPHA-GLUCOSIDASE"/>
    <property type="match status" value="1"/>
</dbReference>
<dbReference type="CDD" id="cd06595">
    <property type="entry name" value="GH31_u1"/>
    <property type="match status" value="1"/>
</dbReference>
<feature type="domain" description="Glycoside hydrolase family 31 TIM barrel" evidence="3">
    <location>
        <begin position="210"/>
        <end position="513"/>
    </location>
</feature>
<accession>A0A7Z0IJZ3</accession>
<protein>
    <submittedName>
        <fullName evidence="5">Uncharacterized protein</fullName>
    </submittedName>
</protein>
<keyword evidence="2" id="KW-0326">Glycosidase</keyword>
<dbReference type="SUPFAM" id="SSF51445">
    <property type="entry name" value="(Trans)glycosidases"/>
    <property type="match status" value="1"/>
</dbReference>
<sequence length="794" mass="89438">MAQSTPTHPSLPAHLRLATTPEARPEAVITGPHWRITMLSSRLVRLEWSPDDEFEDRATQLVINRDLEVPAFSVERDGDGVLITTEHLRLSYDGQEFSPTGLRIELLGGISNYHSVWRPGVPPDPWEGEDSNPGGTARTLDGVDGRIALDPGLINHHGYAEVDDSATLALTDRGWVEPRRPGNRDLYVFAHGHDYAAAVREFTQIAGPQPMLPRYAFGNWWSRYHRYTDEEYRELIERFAAEDLPFSVAVIDMDWHWTEPDPRFGSGWTGYSWNTELFPDPPQFLAWLHEQGLRVTLNVHPADGIRAFEDRYPETARARGIDPASERPVLFDIADPTFVPPYLDLVHHPLEDEGVDFWWLDWQSGPYSTMAGLDPLWMLNHVHYLDSGRNGARPLTFSRYAGLGSHRYPIGFSGDTVISWESLDFQPEFTASAANVGYGWWSHDVGGHTWGVRDDELATRWVQLGCFSPINRLHSTNSAFASKEPWRFDAIAEATMGEFLRLRHRLVPYLYTMNERAHRLGEPLVRPIYWSDPARTEPYRHPNAAHFGTELIIAPITRPADRRTRLGRSTAWLPEGEWIDIFTTQRYTGGRVAAFHRPLAGYPVLARAGAIVPLTGEGEYGIENPGSLEILVFAGADGEFELYEDDDAAEPRAVRTRIAYDDGTGVVTVHRAVGDRSVLPAERDLVIRLIGVDRPRARKPAWDEATRTATVELPATPVGRTVRASFGTPRIAPPRHDEMIMELLQTSQVEMLTKQALQQLLVDHDQPLDRLAALEALELDPALFGALTEILTSR</sequence>
<dbReference type="GO" id="GO:0005975">
    <property type="term" value="P:carbohydrate metabolic process"/>
    <property type="evidence" value="ECO:0007669"/>
    <property type="project" value="InterPro"/>
</dbReference>
<gene>
    <name evidence="5" type="ORF">GGQ54_000630</name>
</gene>
<keyword evidence="6" id="KW-1185">Reference proteome</keyword>
<dbReference type="GO" id="GO:0090599">
    <property type="term" value="F:alpha-glucosidase activity"/>
    <property type="evidence" value="ECO:0007669"/>
    <property type="project" value="TreeGrafter"/>
</dbReference>
<comment type="caution">
    <text evidence="5">The sequence shown here is derived from an EMBL/GenBank/DDBJ whole genome shotgun (WGS) entry which is preliminary data.</text>
</comment>
<dbReference type="Gene3D" id="2.60.40.1760">
    <property type="entry name" value="glycosyl hydrolase (family 31)"/>
    <property type="match status" value="1"/>
</dbReference>
<evidence type="ECO:0000313" key="6">
    <source>
        <dbReference type="Proteomes" id="UP000527616"/>
    </source>
</evidence>
<organism evidence="5 6">
    <name type="scientific">Naumannella cuiyingiana</name>
    <dbReference type="NCBI Taxonomy" id="1347891"/>
    <lineage>
        <taxon>Bacteria</taxon>
        <taxon>Bacillati</taxon>
        <taxon>Actinomycetota</taxon>
        <taxon>Actinomycetes</taxon>
        <taxon>Propionibacteriales</taxon>
        <taxon>Propionibacteriaceae</taxon>
        <taxon>Naumannella</taxon>
    </lineage>
</organism>
<reference evidence="5 6" key="1">
    <citation type="submission" date="2020-07" db="EMBL/GenBank/DDBJ databases">
        <title>Sequencing the genomes of 1000 actinobacteria strains.</title>
        <authorList>
            <person name="Klenk H.-P."/>
        </authorList>
    </citation>
    <scope>NUCLEOTIDE SEQUENCE [LARGE SCALE GENOMIC DNA]</scope>
    <source>
        <strain evidence="5 6">DSM 103164</strain>
    </source>
</reference>
<name>A0A7Z0IJZ3_9ACTN</name>
<evidence type="ECO:0000259" key="4">
    <source>
        <dbReference type="Pfam" id="PF21365"/>
    </source>
</evidence>
<dbReference type="SUPFAM" id="SSF51011">
    <property type="entry name" value="Glycosyl hydrolase domain"/>
    <property type="match status" value="1"/>
</dbReference>
<dbReference type="PANTHER" id="PTHR22762:SF89">
    <property type="entry name" value="ALPHA-XYLOSIDASE"/>
    <property type="match status" value="1"/>
</dbReference>
<evidence type="ECO:0000256" key="2">
    <source>
        <dbReference type="RuleBase" id="RU361185"/>
    </source>
</evidence>
<dbReference type="Pfam" id="PF21365">
    <property type="entry name" value="Glyco_hydro_31_3rd"/>
    <property type="match status" value="1"/>
</dbReference>
<feature type="domain" description="Glycosyl hydrolase family 31 C-terminal" evidence="4">
    <location>
        <begin position="521"/>
        <end position="612"/>
    </location>
</feature>
<evidence type="ECO:0000256" key="1">
    <source>
        <dbReference type="ARBA" id="ARBA00007806"/>
    </source>
</evidence>
<dbReference type="Proteomes" id="UP000527616">
    <property type="component" value="Unassembled WGS sequence"/>
</dbReference>
<dbReference type="GO" id="GO:0006491">
    <property type="term" value="P:N-glycan processing"/>
    <property type="evidence" value="ECO:0007669"/>
    <property type="project" value="TreeGrafter"/>
</dbReference>
<dbReference type="InterPro" id="IPR013780">
    <property type="entry name" value="Glyco_hydro_b"/>
</dbReference>
<dbReference type="Gene3D" id="2.60.40.1180">
    <property type="entry name" value="Golgi alpha-mannosidase II"/>
    <property type="match status" value="2"/>
</dbReference>
<keyword evidence="2" id="KW-0378">Hydrolase</keyword>
<proteinExistence type="inferred from homology"/>
<dbReference type="RefSeq" id="WP_179444063.1">
    <property type="nucleotide sequence ID" value="NZ_JACBZS010000001.1"/>
</dbReference>
<comment type="similarity">
    <text evidence="1 2">Belongs to the glycosyl hydrolase 31 family.</text>
</comment>
<dbReference type="Pfam" id="PF01055">
    <property type="entry name" value="Glyco_hydro_31_2nd"/>
    <property type="match status" value="1"/>
</dbReference>
<dbReference type="InterPro" id="IPR000322">
    <property type="entry name" value="Glyco_hydro_31_TIM"/>
</dbReference>
<dbReference type="Gene3D" id="3.20.20.80">
    <property type="entry name" value="Glycosidases"/>
    <property type="match status" value="1"/>
</dbReference>
<dbReference type="InterPro" id="IPR017853">
    <property type="entry name" value="GH"/>
</dbReference>
<dbReference type="AlphaFoldDB" id="A0A7Z0IJZ3"/>
<evidence type="ECO:0000259" key="3">
    <source>
        <dbReference type="Pfam" id="PF01055"/>
    </source>
</evidence>
<evidence type="ECO:0000313" key="5">
    <source>
        <dbReference type="EMBL" id="NYI70070.1"/>
    </source>
</evidence>
<dbReference type="InterPro" id="IPR048395">
    <property type="entry name" value="Glyco_hydro_31_C"/>
</dbReference>